<dbReference type="AlphaFoldDB" id="X1Q9Z2"/>
<organism evidence="1">
    <name type="scientific">marine sediment metagenome</name>
    <dbReference type="NCBI Taxonomy" id="412755"/>
    <lineage>
        <taxon>unclassified sequences</taxon>
        <taxon>metagenomes</taxon>
        <taxon>ecological metagenomes</taxon>
    </lineage>
</organism>
<comment type="caution">
    <text evidence="1">The sequence shown here is derived from an EMBL/GenBank/DDBJ whole genome shotgun (WGS) entry which is preliminary data.</text>
</comment>
<name>X1Q9Z2_9ZZZZ</name>
<proteinExistence type="predicted"/>
<gene>
    <name evidence="1" type="ORF">S12H4_08407</name>
</gene>
<reference evidence="1" key="1">
    <citation type="journal article" date="2014" name="Front. Microbiol.">
        <title>High frequency of phylogenetically diverse reductive dehalogenase-homologous genes in deep subseafloor sedimentary metagenomes.</title>
        <authorList>
            <person name="Kawai M."/>
            <person name="Futagami T."/>
            <person name="Toyoda A."/>
            <person name="Takaki Y."/>
            <person name="Nishi S."/>
            <person name="Hori S."/>
            <person name="Arai W."/>
            <person name="Tsubouchi T."/>
            <person name="Morono Y."/>
            <person name="Uchiyama I."/>
            <person name="Ito T."/>
            <person name="Fujiyama A."/>
            <person name="Inagaki F."/>
            <person name="Takami H."/>
        </authorList>
    </citation>
    <scope>NUCLEOTIDE SEQUENCE</scope>
    <source>
        <strain evidence="1">Expedition CK06-06</strain>
    </source>
</reference>
<sequence>MWLNSFNDPGMLGLAHASWGFNPGAKLTGDIVEDERV</sequence>
<protein>
    <submittedName>
        <fullName evidence="1">Uncharacterized protein</fullName>
    </submittedName>
</protein>
<feature type="non-terminal residue" evidence="1">
    <location>
        <position position="37"/>
    </location>
</feature>
<dbReference type="EMBL" id="BARW01003244">
    <property type="protein sequence ID" value="GAI65023.1"/>
    <property type="molecule type" value="Genomic_DNA"/>
</dbReference>
<accession>X1Q9Z2</accession>
<evidence type="ECO:0000313" key="1">
    <source>
        <dbReference type="EMBL" id="GAI65023.1"/>
    </source>
</evidence>